<sequence length="871" mass="97465">MGDVAYVQLSGTPSTVTLGIYEGIAPQELQHLMRVALNYEDNVCVGFQVPPLTEKKKRQSNSIPHLIPLSVACKVPKLLVGQVSALIAPALAPTYPQGIKTEVPKAAIDLQRLHKLLDALISEEKLSIFECAILKDMCEQQNANVLASMAGSASVDKKKSFLLRLLHPENFQGPIIRLPLAMQSDHQDPLRDELVAKRIAAIGRRVYSSHVQMQVLALSRETWKTLNLMHYSDTMELLIMIETLLDKHELGDELVAPALKLILDQNEVLWRALQHYQSNRNNLIHLEMTVKQLAEQATDQYKQESSNEQPNLSRMGVSIVTSFHAQHMLTSLELDLLLALLAQDDSQVLQCIYDYKTRTQESAVMLRDSLVAIVDELTLEVGDDEKAAAAFGHGMDDAVREEDNGPLDGCHDDERDWLGWQRHLTFLLRQWQRQAELSPIAATTLHKMVAQRHNLLESAYEVFARDADATELLDTLQRVAKLQRQMEQQGARNECPPITTKHLSLENVVRQMQRSGTLEDEDAAGLLELFHGGNEALQAANEAFQADRDVRELEETLLLVVKHARFGKDTVGDAETDEFQVKARLLRTLGQTGRLDIWQVQLLVSLLKSRDSRVLAAVDVYDEENEIEDFVETLEILAELAAWECHGHAIVQDWIAPLARSNKLPRGGAERLVQLVKSRDDRVVAALVVFLSDNNQDDFVDTLVRIACLEAMKLKGMQSDEAREGHVALAMLQELTDYRVVSREERAQVKALVCAGEARMLAALDVLAATHDAEDFADTARRILALLEVKAVLKDDAAQQLLDISGKDPTTGRCSIEREHKKSLDETRKKGKEICLCEVTDVTMDLAETIKIDAFEKKQENQAEEGAKGDN</sequence>
<dbReference type="RefSeq" id="XP_067823570.1">
    <property type="nucleotide sequence ID" value="XM_067963672.1"/>
</dbReference>
<accession>A0A976ILJ1</accession>
<name>A0A976ILJ1_BRELC</name>
<keyword evidence="2" id="KW-1185">Reference proteome</keyword>
<organism evidence="1 2">
    <name type="scientific">Bremia lactucae</name>
    <name type="common">Lettuce downy mildew</name>
    <dbReference type="NCBI Taxonomy" id="4779"/>
    <lineage>
        <taxon>Eukaryota</taxon>
        <taxon>Sar</taxon>
        <taxon>Stramenopiles</taxon>
        <taxon>Oomycota</taxon>
        <taxon>Peronosporomycetes</taxon>
        <taxon>Peronosporales</taxon>
        <taxon>Peronosporaceae</taxon>
        <taxon>Bremia</taxon>
    </lineage>
</organism>
<dbReference type="Proteomes" id="UP000294530">
    <property type="component" value="Unassembled WGS sequence"/>
</dbReference>
<dbReference type="EMBL" id="SHOA02000005">
    <property type="protein sequence ID" value="TDH74072.1"/>
    <property type="molecule type" value="Genomic_DNA"/>
</dbReference>
<protein>
    <submittedName>
        <fullName evidence="1">Uncharacterized protein</fullName>
    </submittedName>
</protein>
<dbReference type="GeneID" id="94349343"/>
<dbReference type="OrthoDB" id="78779at2759"/>
<dbReference type="AlphaFoldDB" id="A0A976ILJ1"/>
<gene>
    <name evidence="1" type="ORF">CCR75_005593</name>
</gene>
<evidence type="ECO:0000313" key="2">
    <source>
        <dbReference type="Proteomes" id="UP000294530"/>
    </source>
</evidence>
<comment type="caution">
    <text evidence="1">The sequence shown here is derived from an EMBL/GenBank/DDBJ whole genome shotgun (WGS) entry which is preliminary data.</text>
</comment>
<proteinExistence type="predicted"/>
<dbReference type="KEGG" id="blac:94349343"/>
<reference evidence="1 2" key="1">
    <citation type="journal article" date="2021" name="Genome Biol.">
        <title>AFLAP: assembly-free linkage analysis pipeline using k-mers from genome sequencing data.</title>
        <authorList>
            <person name="Fletcher K."/>
            <person name="Zhang L."/>
            <person name="Gil J."/>
            <person name="Han R."/>
            <person name="Cavanaugh K."/>
            <person name="Michelmore R."/>
        </authorList>
    </citation>
    <scope>NUCLEOTIDE SEQUENCE [LARGE SCALE GENOMIC DNA]</scope>
    <source>
        <strain evidence="1 2">SF5</strain>
    </source>
</reference>
<evidence type="ECO:0000313" key="1">
    <source>
        <dbReference type="EMBL" id="TDH74072.1"/>
    </source>
</evidence>